<dbReference type="InterPro" id="IPR016181">
    <property type="entry name" value="Acyl_CoA_acyltransferase"/>
</dbReference>
<dbReference type="PANTHER" id="PTHR43792:SF13">
    <property type="entry name" value="ACETYLTRANSFERASE"/>
    <property type="match status" value="1"/>
</dbReference>
<protein>
    <submittedName>
        <fullName evidence="2">Ribosomal-protein-alanine N-acetyltransferase</fullName>
    </submittedName>
</protein>
<dbReference type="Proteomes" id="UP000186666">
    <property type="component" value="Unassembled WGS sequence"/>
</dbReference>
<evidence type="ECO:0000313" key="2">
    <source>
        <dbReference type="EMBL" id="SIR54482.1"/>
    </source>
</evidence>
<dbReference type="PANTHER" id="PTHR43792">
    <property type="entry name" value="GNAT FAMILY, PUTATIVE (AFU_ORTHOLOGUE AFUA_3G00765)-RELATED-RELATED"/>
    <property type="match status" value="1"/>
</dbReference>
<organism evidence="2 3">
    <name type="scientific">Paenibacillus macquariensis</name>
    <dbReference type="NCBI Taxonomy" id="948756"/>
    <lineage>
        <taxon>Bacteria</taxon>
        <taxon>Bacillati</taxon>
        <taxon>Bacillota</taxon>
        <taxon>Bacilli</taxon>
        <taxon>Bacillales</taxon>
        <taxon>Paenibacillaceae</taxon>
        <taxon>Paenibacillus</taxon>
    </lineage>
</organism>
<dbReference type="PROSITE" id="PS51186">
    <property type="entry name" value="GNAT"/>
    <property type="match status" value="1"/>
</dbReference>
<accession>A0ABY1KB71</accession>
<proteinExistence type="predicted"/>
<comment type="caution">
    <text evidence="2">The sequence shown here is derived from an EMBL/GenBank/DDBJ whole genome shotgun (WGS) entry which is preliminary data.</text>
</comment>
<dbReference type="EMBL" id="FTNK01000018">
    <property type="protein sequence ID" value="SIR54482.1"/>
    <property type="molecule type" value="Genomic_DNA"/>
</dbReference>
<evidence type="ECO:0000313" key="3">
    <source>
        <dbReference type="Proteomes" id="UP000186666"/>
    </source>
</evidence>
<name>A0ABY1KB71_9BACL</name>
<dbReference type="RefSeq" id="WP_068588162.1">
    <property type="nucleotide sequence ID" value="NZ_FTNK01000018.1"/>
</dbReference>
<dbReference type="Pfam" id="PF13302">
    <property type="entry name" value="Acetyltransf_3"/>
    <property type="match status" value="1"/>
</dbReference>
<dbReference type="SUPFAM" id="SSF55729">
    <property type="entry name" value="Acyl-CoA N-acyltransferases (Nat)"/>
    <property type="match status" value="1"/>
</dbReference>
<sequence>MRILTERLELLPIDLDIIHSSLFKKYIKNRKNYKPYLKALSKDSDLLGWGVWLVVSKNSNVIIGDIGFKGKPIDETVEVGYGFSPHARNKGYATESVTALIEWAFSTNRVEKVMAQCLSDNHSSIKVLEKIGMQRTEINDELITWNLHKV</sequence>
<keyword evidence="3" id="KW-1185">Reference proteome</keyword>
<dbReference type="Gene3D" id="3.40.630.30">
    <property type="match status" value="1"/>
</dbReference>
<dbReference type="InterPro" id="IPR000182">
    <property type="entry name" value="GNAT_dom"/>
</dbReference>
<evidence type="ECO:0000259" key="1">
    <source>
        <dbReference type="PROSITE" id="PS51186"/>
    </source>
</evidence>
<feature type="domain" description="N-acetyltransferase" evidence="1">
    <location>
        <begin position="13"/>
        <end position="150"/>
    </location>
</feature>
<dbReference type="InterPro" id="IPR051531">
    <property type="entry name" value="N-acetyltransferase"/>
</dbReference>
<gene>
    <name evidence="2" type="ORF">SAMN05421578_1184</name>
</gene>
<reference evidence="2 3" key="1">
    <citation type="submission" date="2017-01" db="EMBL/GenBank/DDBJ databases">
        <authorList>
            <person name="Varghese N."/>
            <person name="Submissions S."/>
        </authorList>
    </citation>
    <scope>NUCLEOTIDE SEQUENCE [LARGE SCALE GENOMIC DNA]</scope>
    <source>
        <strain evidence="2 3">ATCC 23464</strain>
    </source>
</reference>